<dbReference type="PANTHER" id="PTHR10272">
    <property type="entry name" value="PLATELET-ACTIVATING FACTOR ACETYLHYDROLASE"/>
    <property type="match status" value="1"/>
</dbReference>
<evidence type="ECO:0000256" key="3">
    <source>
        <dbReference type="ARBA" id="ARBA00023098"/>
    </source>
</evidence>
<dbReference type="InterPro" id="IPR016986">
    <property type="entry name" value="UCP031982_abhydr"/>
</dbReference>
<evidence type="ECO:0008006" key="7">
    <source>
        <dbReference type="Google" id="ProtNLM"/>
    </source>
</evidence>
<dbReference type="Pfam" id="PF03403">
    <property type="entry name" value="PAF-AH_p_II"/>
    <property type="match status" value="1"/>
</dbReference>
<comment type="caution">
    <text evidence="5">The sequence shown here is derived from an EMBL/GenBank/DDBJ whole genome shotgun (WGS) entry which is preliminary data.</text>
</comment>
<dbReference type="OrthoDB" id="9814760at2"/>
<reference evidence="5 6" key="1">
    <citation type="submission" date="2014-01" db="EMBL/GenBank/DDBJ databases">
        <title>Genome sequence determination for a cystic fibrosis isolate, Inquilinus limosus.</title>
        <authorList>
            <person name="Pino M."/>
            <person name="Di Conza J."/>
            <person name="Gutkind G."/>
        </authorList>
    </citation>
    <scope>NUCLEOTIDE SEQUENCE [LARGE SCALE GENOMIC DNA]</scope>
    <source>
        <strain evidence="5 6">MP06</strain>
    </source>
</reference>
<name>A0A0A0DD40_9PROT</name>
<dbReference type="Gene3D" id="3.40.50.1820">
    <property type="entry name" value="alpha/beta hydrolase"/>
    <property type="match status" value="1"/>
</dbReference>
<dbReference type="GO" id="GO:0003847">
    <property type="term" value="F:1-alkyl-2-acetylglycerophosphocholine esterase activity"/>
    <property type="evidence" value="ECO:0007669"/>
    <property type="project" value="TreeGrafter"/>
</dbReference>
<sequence length="331" mass="35113">MKSILMTLAIALPLMATSAGAAGLRMIDIPADAEGPALTGAVWYPCIGVPTDVKTGPITLPAVKDCPVTGAGMPLVVVSHGVGGWWGGHHDVAETLADAGFVVAAINHPLDSGMAQQTRRPGDIASMIERPADIKRLIDHMLGPWPDSARIDPERIGFFGFSRGGYTGLVAIGGNPEFRLLLDNCPSYPGNRWCEQIREGSTLARPLVHDTRIRAAVIADPALGAQFTAAGLAAVAVPVQLWASERGGDGVLPRDAATVARALPVKPDYRIVPNSGHFAFMAPCSPELARLVADHGEPEICADENGFDRVAFHRQFDADVLQFFQARLPKP</sequence>
<protein>
    <recommendedName>
        <fullName evidence="7">Dienelactone hydrolase</fullName>
    </recommendedName>
</protein>
<evidence type="ECO:0000313" key="6">
    <source>
        <dbReference type="Proteomes" id="UP000029995"/>
    </source>
</evidence>
<evidence type="ECO:0000256" key="2">
    <source>
        <dbReference type="ARBA" id="ARBA00022963"/>
    </source>
</evidence>
<keyword evidence="3" id="KW-0443">Lipid metabolism</keyword>
<dbReference type="InterPro" id="IPR029058">
    <property type="entry name" value="AB_hydrolase_fold"/>
</dbReference>
<dbReference type="EMBL" id="JANX01000005">
    <property type="protein sequence ID" value="KGM35930.1"/>
    <property type="molecule type" value="Genomic_DNA"/>
</dbReference>
<keyword evidence="1" id="KW-0378">Hydrolase</keyword>
<feature type="signal peptide" evidence="4">
    <location>
        <begin position="1"/>
        <end position="21"/>
    </location>
</feature>
<dbReference type="AlphaFoldDB" id="A0A0A0DD40"/>
<evidence type="ECO:0000313" key="5">
    <source>
        <dbReference type="EMBL" id="KGM35930.1"/>
    </source>
</evidence>
<feature type="chain" id="PRO_5001968450" description="Dienelactone hydrolase" evidence="4">
    <location>
        <begin position="22"/>
        <end position="331"/>
    </location>
</feature>
<gene>
    <name evidence="5" type="ORF">P409_01435</name>
</gene>
<keyword evidence="4" id="KW-0732">Signal</keyword>
<dbReference type="Proteomes" id="UP000029995">
    <property type="component" value="Unassembled WGS sequence"/>
</dbReference>
<dbReference type="SUPFAM" id="SSF53474">
    <property type="entry name" value="alpha/beta-Hydrolases"/>
    <property type="match status" value="1"/>
</dbReference>
<dbReference type="PIRSF" id="PIRSF031982">
    <property type="entry name" value="UCP031982_abhydr"/>
    <property type="match status" value="1"/>
</dbReference>
<evidence type="ECO:0000256" key="4">
    <source>
        <dbReference type="SAM" id="SignalP"/>
    </source>
</evidence>
<dbReference type="GO" id="GO:0016042">
    <property type="term" value="P:lipid catabolic process"/>
    <property type="evidence" value="ECO:0007669"/>
    <property type="project" value="UniProtKB-KW"/>
</dbReference>
<proteinExistence type="predicted"/>
<organism evidence="5 6">
    <name type="scientific">Inquilinus limosus MP06</name>
    <dbReference type="NCBI Taxonomy" id="1398085"/>
    <lineage>
        <taxon>Bacteria</taxon>
        <taxon>Pseudomonadati</taxon>
        <taxon>Pseudomonadota</taxon>
        <taxon>Alphaproteobacteria</taxon>
        <taxon>Rhodospirillales</taxon>
        <taxon>Rhodospirillaceae</taxon>
        <taxon>Inquilinus</taxon>
    </lineage>
</organism>
<dbReference type="PANTHER" id="PTHR10272:SF14">
    <property type="entry name" value="PAF ACETYLHYDROLASE FAMILY PROTEIN"/>
    <property type="match status" value="1"/>
</dbReference>
<dbReference type="RefSeq" id="WP_034831069.1">
    <property type="nucleotide sequence ID" value="NZ_JANX01000005.1"/>
</dbReference>
<accession>A0A0A0DD40</accession>
<evidence type="ECO:0000256" key="1">
    <source>
        <dbReference type="ARBA" id="ARBA00022801"/>
    </source>
</evidence>
<keyword evidence="2" id="KW-0442">Lipid degradation</keyword>